<dbReference type="InterPro" id="IPR018773">
    <property type="entry name" value="MeTrfase_reg_dom_prd"/>
</dbReference>
<dbReference type="OrthoDB" id="323463at2"/>
<dbReference type="Gene3D" id="3.40.50.150">
    <property type="entry name" value="Vaccinia Virus protein VP39"/>
    <property type="match status" value="1"/>
</dbReference>
<feature type="domain" description="Methyltransferase regulatory" evidence="2">
    <location>
        <begin position="217"/>
        <end position="300"/>
    </location>
</feature>
<dbReference type="Proteomes" id="UP000034156">
    <property type="component" value="Chromosome"/>
</dbReference>
<dbReference type="PATRIC" id="fig|44574.3.peg.2096"/>
<dbReference type="CDD" id="cd02440">
    <property type="entry name" value="AdoMet_MTases"/>
    <property type="match status" value="1"/>
</dbReference>
<evidence type="ECO:0000313" key="6">
    <source>
        <dbReference type="Proteomes" id="UP000324176"/>
    </source>
</evidence>
<organism evidence="3 5">
    <name type="scientific">Nitrosomonas communis</name>
    <dbReference type="NCBI Taxonomy" id="44574"/>
    <lineage>
        <taxon>Bacteria</taxon>
        <taxon>Pseudomonadati</taxon>
        <taxon>Pseudomonadota</taxon>
        <taxon>Betaproteobacteria</taxon>
        <taxon>Nitrosomonadales</taxon>
        <taxon>Nitrosomonadaceae</taxon>
        <taxon>Nitrosomonas</taxon>
    </lineage>
</organism>
<keyword evidence="4" id="KW-0808">Transferase</keyword>
<evidence type="ECO:0000259" key="2">
    <source>
        <dbReference type="Pfam" id="PF10119"/>
    </source>
</evidence>
<keyword evidence="4" id="KW-0489">Methyltransferase</keyword>
<dbReference type="InterPro" id="IPR013216">
    <property type="entry name" value="Methyltransf_11"/>
</dbReference>
<reference evidence="5" key="1">
    <citation type="submission" date="2015-05" db="EMBL/GenBank/DDBJ databases">
        <title>Draft genome of Nitrosomonas communis strain Nm2.</title>
        <authorList>
            <person name="Kozlowski J.A."/>
            <person name="Kits K.D."/>
            <person name="Stein L.Y."/>
        </authorList>
    </citation>
    <scope>NUCLEOTIDE SEQUENCE [LARGE SCALE GENOMIC DNA]</scope>
    <source>
        <strain evidence="5">Nm2</strain>
    </source>
</reference>
<dbReference type="EMBL" id="VNHT01000005">
    <property type="protein sequence ID" value="TYP92867.1"/>
    <property type="molecule type" value="Genomic_DNA"/>
</dbReference>
<dbReference type="Proteomes" id="UP000324176">
    <property type="component" value="Unassembled WGS sequence"/>
</dbReference>
<dbReference type="AlphaFoldDB" id="A0A0F7KG74"/>
<evidence type="ECO:0000313" key="3">
    <source>
        <dbReference type="EMBL" id="AKH37857.1"/>
    </source>
</evidence>
<reference evidence="3 5" key="2">
    <citation type="journal article" date="2016" name="Genome Announc.">
        <title>Genome Sequence of Nitrosomonas communis Strain Nm2, a Mesophilic Ammonia-Oxidizing Bacterium Isolated from Mediterranean Soil.</title>
        <authorList>
            <person name="Kozlowski J.A."/>
            <person name="Kits K.D."/>
            <person name="Stein L.Y."/>
        </authorList>
    </citation>
    <scope>NUCLEOTIDE SEQUENCE [LARGE SCALE GENOMIC DNA]</scope>
    <source>
        <strain evidence="3 5">Nm2</strain>
    </source>
</reference>
<evidence type="ECO:0000313" key="4">
    <source>
        <dbReference type="EMBL" id="TYP92867.1"/>
    </source>
</evidence>
<dbReference type="EMBL" id="CP011451">
    <property type="protein sequence ID" value="AKH37857.1"/>
    <property type="molecule type" value="Genomic_DNA"/>
</dbReference>
<accession>A0A0F7KG74</accession>
<feature type="domain" description="Methyltransferase type 11" evidence="1">
    <location>
        <begin position="49"/>
        <end position="147"/>
    </location>
</feature>
<proteinExistence type="predicted"/>
<keyword evidence="5" id="KW-1185">Reference proteome</keyword>
<dbReference type="RefSeq" id="WP_046849927.1">
    <property type="nucleotide sequence ID" value="NZ_CP011451.1"/>
</dbReference>
<dbReference type="Pfam" id="PF08241">
    <property type="entry name" value="Methyltransf_11"/>
    <property type="match status" value="1"/>
</dbReference>
<dbReference type="GO" id="GO:0032259">
    <property type="term" value="P:methylation"/>
    <property type="evidence" value="ECO:0007669"/>
    <property type="project" value="UniProtKB-KW"/>
</dbReference>
<evidence type="ECO:0000313" key="5">
    <source>
        <dbReference type="Proteomes" id="UP000034156"/>
    </source>
</evidence>
<dbReference type="GO" id="GO:0008757">
    <property type="term" value="F:S-adenosylmethionine-dependent methyltransferase activity"/>
    <property type="evidence" value="ECO:0007669"/>
    <property type="project" value="InterPro"/>
</dbReference>
<dbReference type="SUPFAM" id="SSF53335">
    <property type="entry name" value="S-adenosyl-L-methionine-dependent methyltransferases"/>
    <property type="match status" value="1"/>
</dbReference>
<dbReference type="Pfam" id="PF10119">
    <property type="entry name" value="MethyTransf_Reg"/>
    <property type="match status" value="1"/>
</dbReference>
<evidence type="ECO:0000259" key="1">
    <source>
        <dbReference type="Pfam" id="PF08241"/>
    </source>
</evidence>
<protein>
    <submittedName>
        <fullName evidence="4">Methyltransferase family protein</fullName>
    </submittedName>
</protein>
<sequence length="511" mass="57759">MDKDWSQGYFTEIGYTFGYYREISPVFIRFCLLLQGVMPPESATPNYCELGIGQGLSLNLHGATTPGRFFGTDFNPEHAAFAQNLARAAALPLDIRDESFEEFLHADLPPMDYIALHGIWTWVSTENHQQIVNFARKFLKPGGVLYLSYNCFPGWAPAAPLRQLFALHDRFASRAQGAFARMDSAIQFSERLLDANSAYARAVPGVKERLTKIKEQNRNYIAHEFFNRDWNVMYFADVAERLADAKLEFAASATPLNAIDAINLSPEAQEMMREVTHPVLKEQMRDYFTFAQFRKDIFMRGVCRLTDQEKSQRLLNTRFVLMSWPEDIPRKVTGNWVEGNLQPEIYNPLLAVLAEREFAPKTLRSLCAAMANIANAQQVLQAVTILVGMGHLAPCQDEETVKKVRTSSDHLNNVILNRAVFSRDIAYLAAPVTGGAVSVNRMQQLFLLAKERKTADPAAFVWQIFKDNNERIVKEGQVIENDEESLKEIKANYASFAAKAMPLLKAMGILH</sequence>
<name>A0A0F7KG74_9PROT</name>
<gene>
    <name evidence="3" type="ORF">AAW31_08595</name>
    <name evidence="4" type="ORF">BCL69_100566</name>
</gene>
<dbReference type="KEGG" id="nco:AAW31_08595"/>
<reference evidence="4 6" key="3">
    <citation type="submission" date="2019-07" db="EMBL/GenBank/DDBJ databases">
        <title>Active sludge and wastewater microbial communities from Klosterneuburg, Austria.</title>
        <authorList>
            <person name="Wagner M."/>
        </authorList>
    </citation>
    <scope>NUCLEOTIDE SEQUENCE [LARGE SCALE GENOMIC DNA]</scope>
    <source>
        <strain evidence="4 6">Nm2</strain>
    </source>
</reference>
<dbReference type="InterPro" id="IPR029063">
    <property type="entry name" value="SAM-dependent_MTases_sf"/>
</dbReference>